<feature type="compositionally biased region" description="Basic and acidic residues" evidence="1">
    <location>
        <begin position="10"/>
        <end position="20"/>
    </location>
</feature>
<evidence type="ECO:0000313" key="2">
    <source>
        <dbReference type="EMBL" id="MCM6762033.1"/>
    </source>
</evidence>
<name>A0A9X2DYK4_9MICO</name>
<evidence type="ECO:0000313" key="3">
    <source>
        <dbReference type="Proteomes" id="UP001155240"/>
    </source>
</evidence>
<dbReference type="AlphaFoldDB" id="A0A9X2DYK4"/>
<comment type="caution">
    <text evidence="2">The sequence shown here is derived from an EMBL/GenBank/DDBJ whole genome shotgun (WGS) entry which is preliminary data.</text>
</comment>
<protein>
    <submittedName>
        <fullName evidence="2">Uncharacterized protein</fullName>
    </submittedName>
</protein>
<keyword evidence="3" id="KW-1185">Reference proteome</keyword>
<gene>
    <name evidence="2" type="ORF">NB037_06325</name>
</gene>
<dbReference type="EMBL" id="JAMRYM010000017">
    <property type="protein sequence ID" value="MCM6762033.1"/>
    <property type="molecule type" value="Genomic_DNA"/>
</dbReference>
<dbReference type="RefSeq" id="WP_251944453.1">
    <property type="nucleotide sequence ID" value="NZ_JAMRYM010000017.1"/>
</dbReference>
<dbReference type="Proteomes" id="UP001155240">
    <property type="component" value="Unassembled WGS sequence"/>
</dbReference>
<sequence length="55" mass="5936">MGLVVGTARDPSRPQRERTARRAARTLLPWIAASTIDPAVGILRPGKSAGKVQRE</sequence>
<organism evidence="2 3">
    <name type="scientific">Rathayibacter rubneri</name>
    <dbReference type="NCBI Taxonomy" id="2950106"/>
    <lineage>
        <taxon>Bacteria</taxon>
        <taxon>Bacillati</taxon>
        <taxon>Actinomycetota</taxon>
        <taxon>Actinomycetes</taxon>
        <taxon>Micrococcales</taxon>
        <taxon>Microbacteriaceae</taxon>
        <taxon>Rathayibacter</taxon>
    </lineage>
</organism>
<feature type="region of interest" description="Disordered" evidence="1">
    <location>
        <begin position="1"/>
        <end position="21"/>
    </location>
</feature>
<reference evidence="2" key="1">
    <citation type="submission" date="2022-06" db="EMBL/GenBank/DDBJ databases">
        <title>Whole genome shotgun sequencing (WGS) of Rathayibacter sp. ZW T2_19, isolated from stored onions (Allium cepa).</title>
        <authorList>
            <person name="Stoll D.A."/>
            <person name="Huch M."/>
        </authorList>
    </citation>
    <scope>NUCLEOTIDE SEQUENCE</scope>
    <source>
        <strain evidence="2">ZW T2_19</strain>
    </source>
</reference>
<proteinExistence type="predicted"/>
<accession>A0A9X2DYK4</accession>
<evidence type="ECO:0000256" key="1">
    <source>
        <dbReference type="SAM" id="MobiDB-lite"/>
    </source>
</evidence>